<dbReference type="GO" id="GO:0051726">
    <property type="term" value="P:regulation of cell cycle"/>
    <property type="evidence" value="ECO:0007669"/>
    <property type="project" value="InterPro"/>
</dbReference>
<dbReference type="GO" id="GO:0003723">
    <property type="term" value="F:RNA binding"/>
    <property type="evidence" value="ECO:0007669"/>
    <property type="project" value="InterPro"/>
</dbReference>
<dbReference type="GO" id="GO:0043484">
    <property type="term" value="P:regulation of RNA splicing"/>
    <property type="evidence" value="ECO:0007669"/>
    <property type="project" value="InterPro"/>
</dbReference>
<feature type="compositionally biased region" description="Basic and acidic residues" evidence="1">
    <location>
        <begin position="429"/>
        <end position="445"/>
    </location>
</feature>
<dbReference type="EMBL" id="FJVC01000471">
    <property type="protein sequence ID" value="CZT51071.1"/>
    <property type="molecule type" value="Genomic_DNA"/>
</dbReference>
<feature type="transmembrane region" description="Helical" evidence="2">
    <location>
        <begin position="353"/>
        <end position="377"/>
    </location>
</feature>
<evidence type="ECO:0000256" key="2">
    <source>
        <dbReference type="SAM" id="Phobius"/>
    </source>
</evidence>
<feature type="region of interest" description="Disordered" evidence="1">
    <location>
        <begin position="124"/>
        <end position="156"/>
    </location>
</feature>
<dbReference type="Proteomes" id="UP000177625">
    <property type="component" value="Unassembled WGS sequence"/>
</dbReference>
<evidence type="ECO:0000313" key="3">
    <source>
        <dbReference type="EMBL" id="CZT51071.1"/>
    </source>
</evidence>
<dbReference type="InterPro" id="IPR032922">
    <property type="entry name" value="SON"/>
</dbReference>
<dbReference type="PANTHER" id="PTHR46528">
    <property type="entry name" value="PROTEIN SON"/>
    <property type="match status" value="1"/>
</dbReference>
<organism evidence="3 4">
    <name type="scientific">Rhynchosporium secalis</name>
    <name type="common">Barley scald fungus</name>
    <dbReference type="NCBI Taxonomy" id="38038"/>
    <lineage>
        <taxon>Eukaryota</taxon>
        <taxon>Fungi</taxon>
        <taxon>Dikarya</taxon>
        <taxon>Ascomycota</taxon>
        <taxon>Pezizomycotina</taxon>
        <taxon>Leotiomycetes</taxon>
        <taxon>Helotiales</taxon>
        <taxon>Ploettnerulaceae</taxon>
        <taxon>Rhynchosporium</taxon>
    </lineage>
</organism>
<keyword evidence="2" id="KW-0812">Transmembrane</keyword>
<dbReference type="PANTHER" id="PTHR46528:SF1">
    <property type="entry name" value="PROTEIN SON"/>
    <property type="match status" value="1"/>
</dbReference>
<feature type="compositionally biased region" description="Basic and acidic residues" evidence="1">
    <location>
        <begin position="451"/>
        <end position="554"/>
    </location>
</feature>
<evidence type="ECO:0000256" key="1">
    <source>
        <dbReference type="SAM" id="MobiDB-lite"/>
    </source>
</evidence>
<keyword evidence="2" id="KW-1133">Transmembrane helix</keyword>
<reference evidence="4" key="1">
    <citation type="submission" date="2016-03" db="EMBL/GenBank/DDBJ databases">
        <authorList>
            <person name="Guldener U."/>
        </authorList>
    </citation>
    <scope>NUCLEOTIDE SEQUENCE [LARGE SCALE GENOMIC DNA]</scope>
</reference>
<keyword evidence="2" id="KW-0472">Membrane</keyword>
<feature type="compositionally biased region" description="Polar residues" evidence="1">
    <location>
        <begin position="413"/>
        <end position="428"/>
    </location>
</feature>
<evidence type="ECO:0000313" key="4">
    <source>
        <dbReference type="Proteomes" id="UP000177625"/>
    </source>
</evidence>
<keyword evidence="4" id="KW-1185">Reference proteome</keyword>
<name>A0A1E1MPT9_RHYSE</name>
<accession>A0A1E1MPT9</accession>
<sequence length="554" mass="62450">MTCGCMNKGVAVLKSRQNINEALPTILNSPPNFSSITRKSKHPQTTARMMEYFTYKKVKKHQAEKKAAESLKSPLLDEKDETFLRRVISAEGTPPPLPTRPHGLPEAGDFAGNASQMVVHDGNTVAADEEGHRRSSKDKGKGKAKESEKGVDTEGKKGGRFSFITSKIGTKKHKEGLKADSNVVTPNEAASEENDINKVLEDLNLSAVNNRAFSISDESQQVLQKFTVILKDVVNGAPTAYDDLVGLLEDSQGTLAKSYDHLPSFLQKLVTQLPDKLTKNLAPELLAVATEAKAFNATSAGASGGAEGLGGAAGLGAAAMKFLKPTSLKDLVTKPGAVASMLKAIMNALKLRWPAFMGTNVLLSLGLFVLLFVFWYCHKRGREVRLEREAKVDSEGRIIELDDDVMLPGPNGEPSSSTSHQRPSGSSRRNTDREREREHGSSSREHRSRPSSHDEREREREHRSSRETRSRPSSREREREHRSSRETRSRQSSRERERERERDREHRHERRERDREHEREREHVERRPTSKRSRSEEKEHRRREKDRDVERERR</sequence>
<feature type="compositionally biased region" description="Basic and acidic residues" evidence="1">
    <location>
        <begin position="129"/>
        <end position="156"/>
    </location>
</feature>
<protein>
    <submittedName>
        <fullName evidence="3">Uncharacterized protein</fullName>
    </submittedName>
</protein>
<proteinExistence type="predicted"/>
<gene>
    <name evidence="3" type="ORF">RSE6_12154</name>
</gene>
<feature type="region of interest" description="Disordered" evidence="1">
    <location>
        <begin position="401"/>
        <end position="554"/>
    </location>
</feature>
<dbReference type="AlphaFoldDB" id="A0A1E1MPT9"/>